<feature type="domain" description="Outer membrane protein beta-barrel" evidence="2">
    <location>
        <begin position="21"/>
        <end position="177"/>
    </location>
</feature>
<feature type="chain" id="PRO_5032873973" evidence="1">
    <location>
        <begin position="22"/>
        <end position="202"/>
    </location>
</feature>
<evidence type="ECO:0000313" key="4">
    <source>
        <dbReference type="Proteomes" id="UP000524404"/>
    </source>
</evidence>
<dbReference type="Pfam" id="PF13568">
    <property type="entry name" value="OMP_b-brl_2"/>
    <property type="match status" value="1"/>
</dbReference>
<evidence type="ECO:0000313" key="3">
    <source>
        <dbReference type="EMBL" id="MBB6005497.1"/>
    </source>
</evidence>
<evidence type="ECO:0000256" key="1">
    <source>
        <dbReference type="SAM" id="SignalP"/>
    </source>
</evidence>
<dbReference type="InterPro" id="IPR025665">
    <property type="entry name" value="Beta-barrel_OMP_2"/>
</dbReference>
<keyword evidence="4" id="KW-1185">Reference proteome</keyword>
<proteinExistence type="predicted"/>
<organism evidence="3 4">
    <name type="scientific">Arcicella rosea</name>
    <dbReference type="NCBI Taxonomy" id="502909"/>
    <lineage>
        <taxon>Bacteria</taxon>
        <taxon>Pseudomonadati</taxon>
        <taxon>Bacteroidota</taxon>
        <taxon>Cytophagia</taxon>
        <taxon>Cytophagales</taxon>
        <taxon>Flectobacillaceae</taxon>
        <taxon>Arcicella</taxon>
    </lineage>
</organism>
<gene>
    <name evidence="3" type="ORF">HNP25_004171</name>
</gene>
<dbReference type="SUPFAM" id="SSF56925">
    <property type="entry name" value="OMPA-like"/>
    <property type="match status" value="1"/>
</dbReference>
<dbReference type="Gene3D" id="2.40.160.20">
    <property type="match status" value="1"/>
</dbReference>
<keyword evidence="1" id="KW-0732">Signal</keyword>
<dbReference type="EMBL" id="JACHKT010000046">
    <property type="protein sequence ID" value="MBB6005497.1"/>
    <property type="molecule type" value="Genomic_DNA"/>
</dbReference>
<evidence type="ECO:0000259" key="2">
    <source>
        <dbReference type="Pfam" id="PF13568"/>
    </source>
</evidence>
<reference evidence="3 4" key="1">
    <citation type="submission" date="2020-08" db="EMBL/GenBank/DDBJ databases">
        <title>Functional genomics of gut bacteria from endangered species of beetles.</title>
        <authorList>
            <person name="Carlos-Shanley C."/>
        </authorList>
    </citation>
    <scope>NUCLEOTIDE SEQUENCE [LARGE SCALE GENOMIC DNA]</scope>
    <source>
        <strain evidence="3 4">S00070</strain>
    </source>
</reference>
<accession>A0A841EN18</accession>
<dbReference type="InterPro" id="IPR011250">
    <property type="entry name" value="OMP/PagP_B-barrel"/>
</dbReference>
<comment type="caution">
    <text evidence="3">The sequence shown here is derived from an EMBL/GenBank/DDBJ whole genome shotgun (WGS) entry which is preliminary data.</text>
</comment>
<dbReference type="RefSeq" id="WP_184137372.1">
    <property type="nucleotide sequence ID" value="NZ_JACHKT010000046.1"/>
</dbReference>
<dbReference type="Proteomes" id="UP000524404">
    <property type="component" value="Unassembled WGS sequence"/>
</dbReference>
<name>A0A841EN18_9BACT</name>
<feature type="signal peptide" evidence="1">
    <location>
        <begin position="1"/>
        <end position="21"/>
    </location>
</feature>
<dbReference type="AlphaFoldDB" id="A0A841EN18"/>
<protein>
    <submittedName>
        <fullName evidence="3">Outer membrane protein W</fullName>
    </submittedName>
</protein>
<sequence>MNKKSGLFIVAILLVASLSKAQNLSFGPSAGVNFSNLSSNSNTSTKTGLATGVFFNYSSKNWFGVGVQVLYSELGAKLKNTDNSINLNYIQVPVLFTYYFNGNNTVGSFRPKLFAGPHVDFLMNAKDKNGIDLNPNGQFYSSTDLGLTVGAGFNYALAEKIWLNVDARYGLGLTDTTKSTTINSMNRNLGINVGVSFPIGSI</sequence>